<organism evidence="4 5">
    <name type="scientific">Ruficoccus amylovorans</name>
    <dbReference type="NCBI Taxonomy" id="1804625"/>
    <lineage>
        <taxon>Bacteria</taxon>
        <taxon>Pseudomonadati</taxon>
        <taxon>Verrucomicrobiota</taxon>
        <taxon>Opitutia</taxon>
        <taxon>Puniceicoccales</taxon>
        <taxon>Cerasicoccaceae</taxon>
        <taxon>Ruficoccus</taxon>
    </lineage>
</organism>
<proteinExistence type="inferred from homology"/>
<evidence type="ECO:0000256" key="1">
    <source>
        <dbReference type="ARBA" id="ARBA00007118"/>
    </source>
</evidence>
<dbReference type="Proteomes" id="UP000546464">
    <property type="component" value="Unassembled WGS sequence"/>
</dbReference>
<dbReference type="AlphaFoldDB" id="A0A842HA57"/>
<keyword evidence="5" id="KW-1185">Reference proteome</keyword>
<dbReference type="Gene3D" id="3.40.109.10">
    <property type="entry name" value="NADH Oxidase"/>
    <property type="match status" value="1"/>
</dbReference>
<accession>A0A842HA57</accession>
<gene>
    <name evidence="4" type="ORF">H5P28_01770</name>
</gene>
<reference evidence="4 5" key="1">
    <citation type="submission" date="2020-07" db="EMBL/GenBank/DDBJ databases">
        <authorList>
            <person name="Feng X."/>
        </authorList>
    </citation>
    <scope>NUCLEOTIDE SEQUENCE [LARGE SCALE GENOMIC DNA]</scope>
    <source>
        <strain evidence="4 5">JCM31066</strain>
    </source>
</reference>
<evidence type="ECO:0000313" key="5">
    <source>
        <dbReference type="Proteomes" id="UP000546464"/>
    </source>
</evidence>
<keyword evidence="2" id="KW-0560">Oxidoreductase</keyword>
<comment type="similarity">
    <text evidence="1">Belongs to the nitroreductase family.</text>
</comment>
<evidence type="ECO:0000259" key="3">
    <source>
        <dbReference type="Pfam" id="PF00881"/>
    </source>
</evidence>
<dbReference type="CDD" id="cd02137">
    <property type="entry name" value="MhqN-like"/>
    <property type="match status" value="1"/>
</dbReference>
<comment type="caution">
    <text evidence="4">The sequence shown here is derived from an EMBL/GenBank/DDBJ whole genome shotgun (WGS) entry which is preliminary data.</text>
</comment>
<sequence length="200" mass="22873">MDTFTAIRERRSVKLYDPEFVMPQQDIDRLLELATLSPTSFNIQNWRFVVIRDKELREQLCAAAWNQAQVREASALIMVCADLNAWGLRTERYWANAPEETRKMLVGMIHQFYKDDKQLQRDEALRSSGMAAQTIMVAAKAMGYDTCPMIGFDMETVSRLIKLPKDHVIGMMIAVGKAVQPARPRGGQLPLDEIVFEDTF</sequence>
<dbReference type="PANTHER" id="PTHR43673">
    <property type="entry name" value="NAD(P)H NITROREDUCTASE YDGI-RELATED"/>
    <property type="match status" value="1"/>
</dbReference>
<dbReference type="GO" id="GO:0016491">
    <property type="term" value="F:oxidoreductase activity"/>
    <property type="evidence" value="ECO:0007669"/>
    <property type="project" value="UniProtKB-KW"/>
</dbReference>
<evidence type="ECO:0000313" key="4">
    <source>
        <dbReference type="EMBL" id="MBC2592978.1"/>
    </source>
</evidence>
<feature type="domain" description="Nitroreductase" evidence="3">
    <location>
        <begin position="7"/>
        <end position="177"/>
    </location>
</feature>
<name>A0A842HA57_9BACT</name>
<dbReference type="InterPro" id="IPR000415">
    <property type="entry name" value="Nitroreductase-like"/>
</dbReference>
<dbReference type="PANTHER" id="PTHR43673:SF12">
    <property type="entry name" value="PROTEIN DRGA"/>
    <property type="match status" value="1"/>
</dbReference>
<dbReference type="Pfam" id="PF00881">
    <property type="entry name" value="Nitroreductase"/>
    <property type="match status" value="1"/>
</dbReference>
<dbReference type="RefSeq" id="WP_185674246.1">
    <property type="nucleotide sequence ID" value="NZ_JACHVB010000012.1"/>
</dbReference>
<dbReference type="InterPro" id="IPR029479">
    <property type="entry name" value="Nitroreductase"/>
</dbReference>
<protein>
    <submittedName>
        <fullName evidence="4">Nitroreductase family protein</fullName>
    </submittedName>
</protein>
<evidence type="ECO:0000256" key="2">
    <source>
        <dbReference type="ARBA" id="ARBA00023002"/>
    </source>
</evidence>
<dbReference type="EMBL" id="JACHVB010000012">
    <property type="protein sequence ID" value="MBC2592978.1"/>
    <property type="molecule type" value="Genomic_DNA"/>
</dbReference>
<dbReference type="SUPFAM" id="SSF55469">
    <property type="entry name" value="FMN-dependent nitroreductase-like"/>
    <property type="match status" value="1"/>
</dbReference>